<feature type="compositionally biased region" description="Acidic residues" evidence="6">
    <location>
        <begin position="604"/>
        <end position="616"/>
    </location>
</feature>
<dbReference type="PANTHER" id="PTHR30482:SF20">
    <property type="entry name" value="HIGH-AFFINITY BRANCHED-CHAIN AMINO ACID TRANSPORT SYSTEM PERMEASE PROTEIN LIVM"/>
    <property type="match status" value="1"/>
</dbReference>
<evidence type="ECO:0000256" key="6">
    <source>
        <dbReference type="SAM" id="MobiDB-lite"/>
    </source>
</evidence>
<feature type="transmembrane region" description="Helical" evidence="7">
    <location>
        <begin position="500"/>
        <end position="518"/>
    </location>
</feature>
<feature type="transmembrane region" description="Helical" evidence="7">
    <location>
        <begin position="12"/>
        <end position="30"/>
    </location>
</feature>
<name>A0A6B0YND0_9CHLR</name>
<dbReference type="PANTHER" id="PTHR30482">
    <property type="entry name" value="HIGH-AFFINITY BRANCHED-CHAIN AMINO ACID TRANSPORT SYSTEM PERMEASE"/>
    <property type="match status" value="1"/>
</dbReference>
<feature type="region of interest" description="Disordered" evidence="6">
    <location>
        <begin position="65"/>
        <end position="84"/>
    </location>
</feature>
<evidence type="ECO:0000256" key="1">
    <source>
        <dbReference type="ARBA" id="ARBA00004651"/>
    </source>
</evidence>
<feature type="transmembrane region" description="Helical" evidence="7">
    <location>
        <begin position="216"/>
        <end position="234"/>
    </location>
</feature>
<dbReference type="GO" id="GO:0005886">
    <property type="term" value="C:plasma membrane"/>
    <property type="evidence" value="ECO:0007669"/>
    <property type="project" value="UniProtKB-SubCell"/>
</dbReference>
<dbReference type="InterPro" id="IPR001851">
    <property type="entry name" value="ABC_transp_permease"/>
</dbReference>
<dbReference type="Pfam" id="PF02653">
    <property type="entry name" value="BPD_transp_2"/>
    <property type="match status" value="1"/>
</dbReference>
<dbReference type="AlphaFoldDB" id="A0A6B0YND0"/>
<keyword evidence="4 7" id="KW-1133">Transmembrane helix</keyword>
<organism evidence="8">
    <name type="scientific">Caldilineaceae bacterium SB0664_bin_27</name>
    <dbReference type="NCBI Taxonomy" id="2605260"/>
    <lineage>
        <taxon>Bacteria</taxon>
        <taxon>Bacillati</taxon>
        <taxon>Chloroflexota</taxon>
        <taxon>Caldilineae</taxon>
        <taxon>Caldilineales</taxon>
        <taxon>Caldilineaceae</taxon>
    </lineage>
</organism>
<feature type="transmembrane region" description="Helical" evidence="7">
    <location>
        <begin position="538"/>
        <end position="559"/>
    </location>
</feature>
<accession>A0A6B0YND0</accession>
<dbReference type="GO" id="GO:0015658">
    <property type="term" value="F:branched-chain amino acid transmembrane transporter activity"/>
    <property type="evidence" value="ECO:0007669"/>
    <property type="project" value="InterPro"/>
</dbReference>
<evidence type="ECO:0000256" key="5">
    <source>
        <dbReference type="ARBA" id="ARBA00023136"/>
    </source>
</evidence>
<dbReference type="CDD" id="cd06581">
    <property type="entry name" value="TM_PBP1_LivM_like"/>
    <property type="match status" value="1"/>
</dbReference>
<feature type="transmembrane region" description="Helical" evidence="7">
    <location>
        <begin position="36"/>
        <end position="52"/>
    </location>
</feature>
<evidence type="ECO:0000313" key="8">
    <source>
        <dbReference type="EMBL" id="MXY92493.1"/>
    </source>
</evidence>
<evidence type="ECO:0000256" key="2">
    <source>
        <dbReference type="ARBA" id="ARBA00022475"/>
    </source>
</evidence>
<evidence type="ECO:0008006" key="9">
    <source>
        <dbReference type="Google" id="ProtNLM"/>
    </source>
</evidence>
<evidence type="ECO:0000256" key="7">
    <source>
        <dbReference type="SAM" id="Phobius"/>
    </source>
</evidence>
<feature type="transmembrane region" description="Helical" evidence="7">
    <location>
        <begin position="102"/>
        <end position="128"/>
    </location>
</feature>
<feature type="transmembrane region" description="Helical" evidence="7">
    <location>
        <begin position="571"/>
        <end position="587"/>
    </location>
</feature>
<evidence type="ECO:0000256" key="4">
    <source>
        <dbReference type="ARBA" id="ARBA00022989"/>
    </source>
</evidence>
<feature type="transmembrane region" description="Helical" evidence="7">
    <location>
        <begin position="393"/>
        <end position="411"/>
    </location>
</feature>
<evidence type="ECO:0000256" key="3">
    <source>
        <dbReference type="ARBA" id="ARBA00022692"/>
    </source>
</evidence>
<feature type="transmembrane region" description="Helical" evidence="7">
    <location>
        <begin position="246"/>
        <end position="266"/>
    </location>
</feature>
<feature type="transmembrane region" description="Helical" evidence="7">
    <location>
        <begin position="449"/>
        <end position="466"/>
    </location>
</feature>
<protein>
    <recommendedName>
        <fullName evidence="9">Leucine/isoleucine/valine transporter permease subunit</fullName>
    </recommendedName>
</protein>
<gene>
    <name evidence="8" type="ORF">F4Y42_03495</name>
</gene>
<dbReference type="InterPro" id="IPR043428">
    <property type="entry name" value="LivM-like"/>
</dbReference>
<feature type="transmembrane region" description="Helical" evidence="7">
    <location>
        <begin position="296"/>
        <end position="318"/>
    </location>
</feature>
<keyword evidence="2" id="KW-1003">Cell membrane</keyword>
<comment type="subcellular location">
    <subcellularLocation>
        <location evidence="1">Cell membrane</location>
        <topology evidence="1">Multi-pass membrane protein</topology>
    </subcellularLocation>
</comment>
<comment type="caution">
    <text evidence="8">The sequence shown here is derived from an EMBL/GenBank/DDBJ whole genome shotgun (WGS) entry which is preliminary data.</text>
</comment>
<proteinExistence type="predicted"/>
<feature type="region of interest" description="Disordered" evidence="6">
    <location>
        <begin position="603"/>
        <end position="631"/>
    </location>
</feature>
<keyword evidence="3 7" id="KW-0812">Transmembrane</keyword>
<reference evidence="8" key="1">
    <citation type="submission" date="2019-09" db="EMBL/GenBank/DDBJ databases">
        <title>Characterisation of the sponge microbiome using genome-centric metagenomics.</title>
        <authorList>
            <person name="Engelberts J.P."/>
            <person name="Robbins S.J."/>
            <person name="De Goeij J.M."/>
            <person name="Aranda M."/>
            <person name="Bell S.C."/>
            <person name="Webster N.S."/>
        </authorList>
    </citation>
    <scope>NUCLEOTIDE SEQUENCE</scope>
    <source>
        <strain evidence="8">SB0664_bin_27</strain>
    </source>
</reference>
<dbReference type="EMBL" id="VXRG01000034">
    <property type="protein sequence ID" value="MXY92493.1"/>
    <property type="molecule type" value="Genomic_DNA"/>
</dbReference>
<sequence length="631" mass="66124">MPLESATRAVRTGLIAFAFLSYLILIGIPGRIGGPALPVLALIAALFFWLILRRESIGQFRQVSGVGQDSSEGKPGWEIGPQAGANGSRVRELLPSRFGTPLVLKGLVSGVTTGLLVAIVSGIFATAMGNGVAIQPVLDKIVPLNIAALIGVSPGQIAQSDVSFIRFLVQVLLFAGAGILAALVAAAGRNEPAQNALTGRLSAHLSGPTIRSGGRFAGIALPFVLLVYIAWLGLPGVTAFGTNEGTVRLLLTLIATGSGLFALRLCRPGREKLVVAVLLGLGVVTMPFILDQFQNSVMGLVFIFVMMGLGLNIVVGYAGLLDLGYVAFFAIGAYTYAFLSAPFSSPYISSLLILLGISPESPLLGYWMALPVAMLTAAVGGVLLGIPVLRLRGDYLAIVTLGFGEIIRLFMLNLGELTNGPRGILEISQPALFGLTPVDVTFGLLSSQGWIFLLALVSSALVAFIANRLNGSRLGRAWFAMQEDEDVAEATGVHLVRTKLLAFAIGATFAGMAGQLYAARQINIFPENFSLFVSIDALALIIVGGIGSPAGIVLGALALKGLPEVLRGVDEYRIVTFAALLVIMMIVRPDGILPSPRRRIQLADPEEAVGDSDQETGEALADGDGGKEEDQ</sequence>
<feature type="transmembrane region" description="Helical" evidence="7">
    <location>
        <begin position="164"/>
        <end position="187"/>
    </location>
</feature>
<feature type="transmembrane region" description="Helical" evidence="7">
    <location>
        <begin position="273"/>
        <end position="290"/>
    </location>
</feature>
<keyword evidence="5 7" id="KW-0472">Membrane</keyword>
<feature type="transmembrane region" description="Helical" evidence="7">
    <location>
        <begin position="364"/>
        <end position="386"/>
    </location>
</feature>